<dbReference type="VEuPathDB" id="FungiDB:RhiirFUN_015004"/>
<gene>
    <name evidence="1" type="ORF">CHRIB12_LOCUS14119</name>
</gene>
<sequence length="294" mass="32628">MIEMIEFSTTPRNSELKLSQGLLESAKKRLLGQNPPEKGVVLVKNVSFESYVKFCEAENNLPIKTRLINGNVVAYESALSSHGTAAGEVFGLMRVWSDQMTGTNKEDLIVAPNSYFTADFSIRPRNLPPPRAGLSCNSDGLPYPNMVIEVGYRESPRSLHGLAPFYLSPRTTIMIYLAIKIYPVRTHYPGRKPMVAMLYQRSGQTPNIPTRMISFGNAPLDNRVVNYFLGIGVNVTGVGILGAPPCNTPNIPTYQLQIPAAEIFNRTPFILPTINFDLICGKSKTEYLDLRINK</sequence>
<accession>A0A915ZEP2</accession>
<comment type="caution">
    <text evidence="1">The sequence shown here is derived from an EMBL/GenBank/DDBJ whole genome shotgun (WGS) entry which is preliminary data.</text>
</comment>
<dbReference type="EMBL" id="CAGKOT010000032">
    <property type="protein sequence ID" value="CAB5373691.1"/>
    <property type="molecule type" value="Genomic_DNA"/>
</dbReference>
<evidence type="ECO:0008006" key="3">
    <source>
        <dbReference type="Google" id="ProtNLM"/>
    </source>
</evidence>
<reference evidence="1" key="1">
    <citation type="submission" date="2020-05" db="EMBL/GenBank/DDBJ databases">
        <authorList>
            <person name="Rincon C."/>
            <person name="Sanders R I."/>
            <person name="Robbins C."/>
            <person name="Chaturvedi A."/>
        </authorList>
    </citation>
    <scope>NUCLEOTIDE SEQUENCE</scope>
    <source>
        <strain evidence="1">CHB12</strain>
    </source>
</reference>
<evidence type="ECO:0000313" key="1">
    <source>
        <dbReference type="EMBL" id="CAB5373691.1"/>
    </source>
</evidence>
<dbReference type="OrthoDB" id="2307807at2759"/>
<dbReference type="AlphaFoldDB" id="A0A915ZEP2"/>
<evidence type="ECO:0000313" key="2">
    <source>
        <dbReference type="Proteomes" id="UP000684084"/>
    </source>
</evidence>
<dbReference type="Proteomes" id="UP000684084">
    <property type="component" value="Unassembled WGS sequence"/>
</dbReference>
<organism evidence="1 2">
    <name type="scientific">Rhizophagus irregularis</name>
    <dbReference type="NCBI Taxonomy" id="588596"/>
    <lineage>
        <taxon>Eukaryota</taxon>
        <taxon>Fungi</taxon>
        <taxon>Fungi incertae sedis</taxon>
        <taxon>Mucoromycota</taxon>
        <taxon>Glomeromycotina</taxon>
        <taxon>Glomeromycetes</taxon>
        <taxon>Glomerales</taxon>
        <taxon>Glomeraceae</taxon>
        <taxon>Rhizophagus</taxon>
    </lineage>
</organism>
<proteinExistence type="predicted"/>
<name>A0A915ZEP2_9GLOM</name>
<protein>
    <recommendedName>
        <fullName evidence="3">Restriction endonuclease domain-containing protein</fullName>
    </recommendedName>
</protein>